<evidence type="ECO:0000259" key="9">
    <source>
        <dbReference type="Pfam" id="PF00889"/>
    </source>
</evidence>
<evidence type="ECO:0000313" key="11">
    <source>
        <dbReference type="Proteomes" id="UP000265845"/>
    </source>
</evidence>
<dbReference type="EMBL" id="QWGA01000007">
    <property type="protein sequence ID" value="RIJ28909.1"/>
    <property type="molecule type" value="Genomic_DNA"/>
</dbReference>
<reference evidence="10 11" key="1">
    <citation type="submission" date="2018-08" db="EMBL/GenBank/DDBJ databases">
        <title>Henriciella mobilis sp. nov., isolated from seawater.</title>
        <authorList>
            <person name="Cheng H."/>
            <person name="Wu Y.-H."/>
            <person name="Xu X.-W."/>
            <person name="Guo L.-L."/>
        </authorList>
    </citation>
    <scope>NUCLEOTIDE SEQUENCE [LARGE SCALE GENOMIC DNA]</scope>
    <source>
        <strain evidence="10 11">CCUG67844</strain>
    </source>
</reference>
<dbReference type="FunFam" id="1.10.8.10:FF:000001">
    <property type="entry name" value="Elongation factor Ts"/>
    <property type="match status" value="1"/>
</dbReference>
<name>A0A399RGS6_9PROT</name>
<evidence type="ECO:0000256" key="5">
    <source>
        <dbReference type="ARBA" id="ARBA00022917"/>
    </source>
</evidence>
<dbReference type="InterPro" id="IPR018101">
    <property type="entry name" value="Transl_elong_Ts_CS"/>
</dbReference>
<dbReference type="Proteomes" id="UP000265845">
    <property type="component" value="Unassembled WGS sequence"/>
</dbReference>
<comment type="subcellular location">
    <subcellularLocation>
        <location evidence="6 8">Cytoplasm</location>
    </subcellularLocation>
</comment>
<evidence type="ECO:0000256" key="6">
    <source>
        <dbReference type="HAMAP-Rule" id="MF_00050"/>
    </source>
</evidence>
<evidence type="ECO:0000256" key="1">
    <source>
        <dbReference type="ARBA" id="ARBA00005532"/>
    </source>
</evidence>
<keyword evidence="5 6" id="KW-0648">Protein biosynthesis</keyword>
<comment type="caution">
    <text evidence="10">The sequence shown here is derived from an EMBL/GenBank/DDBJ whole genome shotgun (WGS) entry which is preliminary data.</text>
</comment>
<dbReference type="PROSITE" id="PS01127">
    <property type="entry name" value="EF_TS_2"/>
    <property type="match status" value="1"/>
</dbReference>
<dbReference type="InterPro" id="IPR036402">
    <property type="entry name" value="EF-Ts_dimer_sf"/>
</dbReference>
<dbReference type="SUPFAM" id="SSF54713">
    <property type="entry name" value="Elongation factor Ts (EF-Ts), dimerisation domain"/>
    <property type="match status" value="2"/>
</dbReference>
<dbReference type="GO" id="GO:0005737">
    <property type="term" value="C:cytoplasm"/>
    <property type="evidence" value="ECO:0007669"/>
    <property type="project" value="UniProtKB-SubCell"/>
</dbReference>
<dbReference type="PANTHER" id="PTHR11741:SF0">
    <property type="entry name" value="ELONGATION FACTOR TS, MITOCHONDRIAL"/>
    <property type="match status" value="1"/>
</dbReference>
<keyword evidence="11" id="KW-1185">Reference proteome</keyword>
<dbReference type="Gene3D" id="1.10.286.20">
    <property type="match status" value="1"/>
</dbReference>
<dbReference type="InterPro" id="IPR009060">
    <property type="entry name" value="UBA-like_sf"/>
</dbReference>
<dbReference type="CDD" id="cd14275">
    <property type="entry name" value="UBA_EF-Ts"/>
    <property type="match status" value="1"/>
</dbReference>
<gene>
    <name evidence="6" type="primary">tsf</name>
    <name evidence="10" type="ORF">D1222_11090</name>
</gene>
<dbReference type="InterPro" id="IPR001816">
    <property type="entry name" value="Transl_elong_EFTs/EF1B"/>
</dbReference>
<feature type="region of interest" description="Involved in Mg(2+) ion dislocation from EF-Tu" evidence="6">
    <location>
        <begin position="82"/>
        <end position="85"/>
    </location>
</feature>
<dbReference type="FunFam" id="1.10.286.20:FF:000001">
    <property type="entry name" value="Elongation factor Ts"/>
    <property type="match status" value="1"/>
</dbReference>
<dbReference type="HAMAP" id="MF_00050">
    <property type="entry name" value="EF_Ts"/>
    <property type="match status" value="1"/>
</dbReference>
<keyword evidence="4 6" id="KW-0251">Elongation factor</keyword>
<comment type="function">
    <text evidence="6 7">Associates with the EF-Tu.GDP complex and induces the exchange of GDP to GTP. It remains bound to the aminoacyl-tRNA.EF-Tu.GTP complex up to the GTP hydrolysis stage on the ribosome.</text>
</comment>
<dbReference type="OrthoDB" id="9808348at2"/>
<evidence type="ECO:0000256" key="7">
    <source>
        <dbReference type="RuleBase" id="RU000642"/>
    </source>
</evidence>
<evidence type="ECO:0000256" key="3">
    <source>
        <dbReference type="ARBA" id="ARBA00022490"/>
    </source>
</evidence>
<evidence type="ECO:0000256" key="4">
    <source>
        <dbReference type="ARBA" id="ARBA00022768"/>
    </source>
</evidence>
<sequence length="304" mass="31895">MAQITAALVKDLRDRTGAGMMDAKKALVENDGDTEAAVDWLRAKGLSKAAKKAGRAAADGLVAALLSSDGTSGTLVELNAETDFVARNEKFQSALAGIAKTALETDGSLEAVQNAPAPKGDGTVNDMITGLVATIGENMTLRRVAKMTAEGGQVAAYVHSPEAENMGKIGVLVAVEGSDNAKLAEAARKVAMHVAATNPASATTADLDPELVERERQILTDQARESGKPDNVIEKMIEGRLNKFYKEVVLVEQPFVMNPDQTVAAFLEEQGATLKGFVRFGLGEGVEKEEDDFAAEVASMTSGS</sequence>
<dbReference type="InterPro" id="IPR014039">
    <property type="entry name" value="Transl_elong_EFTs/EF1B_dimer"/>
</dbReference>
<dbReference type="Pfam" id="PF00889">
    <property type="entry name" value="EF_TS"/>
    <property type="match status" value="1"/>
</dbReference>
<dbReference type="PROSITE" id="PS01126">
    <property type="entry name" value="EF_TS_1"/>
    <property type="match status" value="1"/>
</dbReference>
<comment type="similarity">
    <text evidence="1 6 7">Belongs to the EF-Ts family.</text>
</comment>
<proteinExistence type="inferred from homology"/>
<evidence type="ECO:0000313" key="10">
    <source>
        <dbReference type="EMBL" id="RIJ28909.1"/>
    </source>
</evidence>
<dbReference type="AlphaFoldDB" id="A0A399RGS6"/>
<accession>A0A399RGS6</accession>
<dbReference type="SUPFAM" id="SSF46934">
    <property type="entry name" value="UBA-like"/>
    <property type="match status" value="1"/>
</dbReference>
<protein>
    <recommendedName>
        <fullName evidence="2 6">Elongation factor Ts</fullName>
        <shortName evidence="6">EF-Ts</shortName>
    </recommendedName>
</protein>
<evidence type="ECO:0000256" key="8">
    <source>
        <dbReference type="RuleBase" id="RU000643"/>
    </source>
</evidence>
<dbReference type="NCBIfam" id="TIGR00116">
    <property type="entry name" value="tsf"/>
    <property type="match status" value="1"/>
</dbReference>
<dbReference type="Gene3D" id="1.10.8.10">
    <property type="entry name" value="DNA helicase RuvA subunit, C-terminal domain"/>
    <property type="match status" value="1"/>
</dbReference>
<evidence type="ECO:0000256" key="2">
    <source>
        <dbReference type="ARBA" id="ARBA00016956"/>
    </source>
</evidence>
<feature type="domain" description="Translation elongation factor EFTs/EF1B dimerisation" evidence="9">
    <location>
        <begin position="73"/>
        <end position="284"/>
    </location>
</feature>
<dbReference type="PANTHER" id="PTHR11741">
    <property type="entry name" value="ELONGATION FACTOR TS"/>
    <property type="match status" value="1"/>
</dbReference>
<organism evidence="10 11">
    <name type="scientific">Henriciella algicola</name>
    <dbReference type="NCBI Taxonomy" id="1608422"/>
    <lineage>
        <taxon>Bacteria</taxon>
        <taxon>Pseudomonadati</taxon>
        <taxon>Pseudomonadota</taxon>
        <taxon>Alphaproteobacteria</taxon>
        <taxon>Hyphomonadales</taxon>
        <taxon>Hyphomonadaceae</taxon>
        <taxon>Henriciella</taxon>
    </lineage>
</organism>
<dbReference type="Gene3D" id="3.30.479.20">
    <property type="entry name" value="Elongation factor Ts, dimerisation domain"/>
    <property type="match status" value="2"/>
</dbReference>
<dbReference type="GO" id="GO:0003746">
    <property type="term" value="F:translation elongation factor activity"/>
    <property type="evidence" value="ECO:0007669"/>
    <property type="project" value="UniProtKB-UniRule"/>
</dbReference>
<dbReference type="RefSeq" id="WP_119454326.1">
    <property type="nucleotide sequence ID" value="NZ_QWGA01000007.1"/>
</dbReference>
<keyword evidence="3 6" id="KW-0963">Cytoplasm</keyword>